<gene>
    <name evidence="1" type="ordered locus">Phep_3190</name>
</gene>
<dbReference type="HOGENOM" id="CLU_2684531_0_0_10"/>
<evidence type="ECO:0000313" key="1">
    <source>
        <dbReference type="EMBL" id="ACU05385.1"/>
    </source>
</evidence>
<reference evidence="1 2" key="1">
    <citation type="journal article" date="2009" name="Stand. Genomic Sci.">
        <title>Complete genome sequence of Pedobacter heparinus type strain (HIM 762-3).</title>
        <authorList>
            <person name="Han C."/>
            <person name="Spring S."/>
            <person name="Lapidus A."/>
            <person name="Del Rio T.G."/>
            <person name="Tice H."/>
            <person name="Copeland A."/>
            <person name="Cheng J.F."/>
            <person name="Lucas S."/>
            <person name="Chen F."/>
            <person name="Nolan M."/>
            <person name="Bruce D."/>
            <person name="Goodwin L."/>
            <person name="Pitluck S."/>
            <person name="Ivanova N."/>
            <person name="Mavromatis K."/>
            <person name="Mikhailova N."/>
            <person name="Pati A."/>
            <person name="Chen A."/>
            <person name="Palaniappan K."/>
            <person name="Land M."/>
            <person name="Hauser L."/>
            <person name="Chang Y.J."/>
            <person name="Jeffries C.C."/>
            <person name="Saunders E."/>
            <person name="Chertkov O."/>
            <person name="Brettin T."/>
            <person name="Goker M."/>
            <person name="Rohde M."/>
            <person name="Bristow J."/>
            <person name="Eisen J.A."/>
            <person name="Markowitz V."/>
            <person name="Hugenholtz P."/>
            <person name="Kyrpides N.C."/>
            <person name="Klenk H.P."/>
            <person name="Detter J.C."/>
        </authorList>
    </citation>
    <scope>NUCLEOTIDE SEQUENCE [LARGE SCALE GENOMIC DNA]</scope>
    <source>
        <strain evidence="2">ATCC 13125 / DSM 2366 / CIP 104194 / JCM 7457 / NBRC 12017 / NCIMB 9290 / NRRL B-14731 / HIM 762-3</strain>
    </source>
</reference>
<keyword evidence="2" id="KW-1185">Reference proteome</keyword>
<proteinExistence type="predicted"/>
<dbReference type="OrthoDB" id="772408at2"/>
<evidence type="ECO:0000313" key="2">
    <source>
        <dbReference type="Proteomes" id="UP000000852"/>
    </source>
</evidence>
<protein>
    <submittedName>
        <fullName evidence="1">Uncharacterized protein</fullName>
    </submittedName>
</protein>
<organism evidence="1 2">
    <name type="scientific">Pedobacter heparinus (strain ATCC 13125 / DSM 2366 / CIP 104194 / JCM 7457 / NBRC 12017 / NCIMB 9290 / NRRL B-14731 / HIM 762-3)</name>
    <dbReference type="NCBI Taxonomy" id="485917"/>
    <lineage>
        <taxon>Bacteria</taxon>
        <taxon>Pseudomonadati</taxon>
        <taxon>Bacteroidota</taxon>
        <taxon>Sphingobacteriia</taxon>
        <taxon>Sphingobacteriales</taxon>
        <taxon>Sphingobacteriaceae</taxon>
        <taxon>Pedobacter</taxon>
    </lineage>
</organism>
<dbReference type="EMBL" id="CP001681">
    <property type="protein sequence ID" value="ACU05385.1"/>
    <property type="molecule type" value="Genomic_DNA"/>
</dbReference>
<dbReference type="AlphaFoldDB" id="C6Y3G0"/>
<dbReference type="Proteomes" id="UP000000852">
    <property type="component" value="Chromosome"/>
</dbReference>
<sequence>MTESIKINTRVWRFIKDKDSFITEEFMRAMGMKEKEALDILQHLHDQGYITLKWIEKKAKLCFVKTLPYNGDVN</sequence>
<name>C6Y3G0_PEDHD</name>
<dbReference type="KEGG" id="phe:Phep_3190"/>
<dbReference type="STRING" id="485917.Phep_3190"/>
<accession>C6Y3G0</accession>
<dbReference type="RefSeq" id="WP_015808994.1">
    <property type="nucleotide sequence ID" value="NC_013061.1"/>
</dbReference>